<dbReference type="GO" id="GO:0015074">
    <property type="term" value="P:DNA integration"/>
    <property type="evidence" value="ECO:0007669"/>
    <property type="project" value="InterPro"/>
</dbReference>
<dbReference type="SUPFAM" id="SSF53098">
    <property type="entry name" value="Ribonuclease H-like"/>
    <property type="match status" value="1"/>
</dbReference>
<dbReference type="InterPro" id="IPR012337">
    <property type="entry name" value="RNaseH-like_sf"/>
</dbReference>
<accession>A0A392R9V9</accession>
<keyword evidence="3" id="KW-1185">Reference proteome</keyword>
<name>A0A392R9V9_9FABA</name>
<dbReference type="Proteomes" id="UP000265520">
    <property type="component" value="Unassembled WGS sequence"/>
</dbReference>
<dbReference type="Gene3D" id="3.30.420.10">
    <property type="entry name" value="Ribonuclease H-like superfamily/Ribonuclease H"/>
    <property type="match status" value="1"/>
</dbReference>
<reference evidence="2 3" key="1">
    <citation type="journal article" date="2018" name="Front. Plant Sci.">
        <title>Red Clover (Trifolium pratense) and Zigzag Clover (T. medium) - A Picture of Genomic Similarities and Differences.</title>
        <authorList>
            <person name="Dluhosova J."/>
            <person name="Istvanek J."/>
            <person name="Nedelnik J."/>
            <person name="Repkova J."/>
        </authorList>
    </citation>
    <scope>NUCLEOTIDE SEQUENCE [LARGE SCALE GENOMIC DNA]</scope>
    <source>
        <strain evidence="3">cv. 10/8</strain>
        <tissue evidence="2">Leaf</tissue>
    </source>
</reference>
<feature type="non-terminal residue" evidence="2">
    <location>
        <position position="147"/>
    </location>
</feature>
<sequence length="147" mass="16987">GTILRMSTAYHPQTDGQTEIVNKALQQYLRCFVHDQPKKWGAFLHWAEWHYNTSQHSSTGFTPFEVVYGKKPPSLPNYVSGTTTIEALDATLTDRETILQVLRKKLLKAQEDMKKFADKHRIPHPFKEGDFVYVKLRPYRQTSVAGH</sequence>
<dbReference type="EMBL" id="LXQA010198955">
    <property type="protein sequence ID" value="MCI32814.1"/>
    <property type="molecule type" value="Genomic_DNA"/>
</dbReference>
<evidence type="ECO:0000259" key="1">
    <source>
        <dbReference type="PROSITE" id="PS50994"/>
    </source>
</evidence>
<proteinExistence type="predicted"/>
<dbReference type="AlphaFoldDB" id="A0A392R9V9"/>
<dbReference type="InterPro" id="IPR036397">
    <property type="entry name" value="RNaseH_sf"/>
</dbReference>
<dbReference type="InterPro" id="IPR050951">
    <property type="entry name" value="Retrovirus_Pol_polyprotein"/>
</dbReference>
<evidence type="ECO:0000313" key="2">
    <source>
        <dbReference type="EMBL" id="MCI32814.1"/>
    </source>
</evidence>
<dbReference type="PANTHER" id="PTHR37984:SF5">
    <property type="entry name" value="PROTEIN NYNRIN-LIKE"/>
    <property type="match status" value="1"/>
</dbReference>
<protein>
    <submittedName>
        <fullName evidence="2">Ty-3/Gypsy retrotransposon polyprotein</fullName>
    </submittedName>
</protein>
<dbReference type="PANTHER" id="PTHR37984">
    <property type="entry name" value="PROTEIN CBG26694"/>
    <property type="match status" value="1"/>
</dbReference>
<organism evidence="2 3">
    <name type="scientific">Trifolium medium</name>
    <dbReference type="NCBI Taxonomy" id="97028"/>
    <lineage>
        <taxon>Eukaryota</taxon>
        <taxon>Viridiplantae</taxon>
        <taxon>Streptophyta</taxon>
        <taxon>Embryophyta</taxon>
        <taxon>Tracheophyta</taxon>
        <taxon>Spermatophyta</taxon>
        <taxon>Magnoliopsida</taxon>
        <taxon>eudicotyledons</taxon>
        <taxon>Gunneridae</taxon>
        <taxon>Pentapetalae</taxon>
        <taxon>rosids</taxon>
        <taxon>fabids</taxon>
        <taxon>Fabales</taxon>
        <taxon>Fabaceae</taxon>
        <taxon>Papilionoideae</taxon>
        <taxon>50 kb inversion clade</taxon>
        <taxon>NPAAA clade</taxon>
        <taxon>Hologalegina</taxon>
        <taxon>IRL clade</taxon>
        <taxon>Trifolieae</taxon>
        <taxon>Trifolium</taxon>
    </lineage>
</organism>
<feature type="domain" description="Integrase catalytic" evidence="1">
    <location>
        <begin position="1"/>
        <end position="71"/>
    </location>
</feature>
<dbReference type="GO" id="GO:0003676">
    <property type="term" value="F:nucleic acid binding"/>
    <property type="evidence" value="ECO:0007669"/>
    <property type="project" value="InterPro"/>
</dbReference>
<feature type="non-terminal residue" evidence="2">
    <location>
        <position position="1"/>
    </location>
</feature>
<dbReference type="InterPro" id="IPR001584">
    <property type="entry name" value="Integrase_cat-core"/>
</dbReference>
<dbReference type="PROSITE" id="PS50994">
    <property type="entry name" value="INTEGRASE"/>
    <property type="match status" value="1"/>
</dbReference>
<evidence type="ECO:0000313" key="3">
    <source>
        <dbReference type="Proteomes" id="UP000265520"/>
    </source>
</evidence>
<comment type="caution">
    <text evidence="2">The sequence shown here is derived from an EMBL/GenBank/DDBJ whole genome shotgun (WGS) entry which is preliminary data.</text>
</comment>